<dbReference type="GO" id="GO:0070573">
    <property type="term" value="F:metallodipeptidase activity"/>
    <property type="evidence" value="ECO:0007669"/>
    <property type="project" value="InterPro"/>
</dbReference>
<reference evidence="22 23" key="1">
    <citation type="submission" date="2016-10" db="EMBL/GenBank/DDBJ databases">
        <authorList>
            <person name="de Groot N.N."/>
        </authorList>
    </citation>
    <scope>NUCLEOTIDE SEQUENCE [LARGE SCALE GENOMIC DNA]</scope>
    <source>
        <strain evidence="22 23">DSM 18978</strain>
    </source>
</reference>
<dbReference type="GO" id="GO:0005576">
    <property type="term" value="C:extracellular region"/>
    <property type="evidence" value="ECO:0007669"/>
    <property type="project" value="UniProtKB-SubCell"/>
</dbReference>
<dbReference type="GO" id="GO:0006508">
    <property type="term" value="P:proteolysis"/>
    <property type="evidence" value="ECO:0007669"/>
    <property type="project" value="UniProtKB-KW"/>
</dbReference>
<evidence type="ECO:0000256" key="18">
    <source>
        <dbReference type="ARBA" id="ARBA00023228"/>
    </source>
</evidence>
<evidence type="ECO:0000256" key="1">
    <source>
        <dbReference type="ARBA" id="ARBA00004240"/>
    </source>
</evidence>
<dbReference type="EMBL" id="FMUS01000011">
    <property type="protein sequence ID" value="SCY60998.1"/>
    <property type="molecule type" value="Genomic_DNA"/>
</dbReference>
<dbReference type="OrthoDB" id="9789219at2"/>
<keyword evidence="17" id="KW-0325">Glycoprotein</keyword>
<evidence type="ECO:0000313" key="22">
    <source>
        <dbReference type="EMBL" id="SCY60998.1"/>
    </source>
</evidence>
<evidence type="ECO:0000256" key="10">
    <source>
        <dbReference type="ARBA" id="ARBA00022729"/>
    </source>
</evidence>
<dbReference type="STRING" id="1120976.SAMN03080606_01942"/>
<dbReference type="InterPro" id="IPR007484">
    <property type="entry name" value="Peptidase_M28"/>
</dbReference>
<dbReference type="GO" id="GO:0005764">
    <property type="term" value="C:lysosome"/>
    <property type="evidence" value="ECO:0007669"/>
    <property type="project" value="UniProtKB-SubCell"/>
</dbReference>
<keyword evidence="18" id="KW-0458">Lysosome</keyword>
<dbReference type="PANTHER" id="PTHR12053:SF3">
    <property type="entry name" value="CARBOXYPEPTIDASE Q"/>
    <property type="match status" value="1"/>
</dbReference>
<keyword evidence="15" id="KW-0482">Metalloprotease</keyword>
<evidence type="ECO:0000256" key="6">
    <source>
        <dbReference type="ARBA" id="ARBA00022525"/>
    </source>
</evidence>
<evidence type="ECO:0000256" key="17">
    <source>
        <dbReference type="ARBA" id="ARBA00023180"/>
    </source>
</evidence>
<comment type="subunit">
    <text evidence="19">Homodimer. The monomeric form is inactive while the homodimer is active.</text>
</comment>
<evidence type="ECO:0000256" key="14">
    <source>
        <dbReference type="ARBA" id="ARBA00023034"/>
    </source>
</evidence>
<evidence type="ECO:0000256" key="4">
    <source>
        <dbReference type="ARBA" id="ARBA00004613"/>
    </source>
</evidence>
<dbReference type="InterPro" id="IPR039866">
    <property type="entry name" value="CPQ"/>
</dbReference>
<dbReference type="PANTHER" id="PTHR12053">
    <property type="entry name" value="PROTEASE FAMILY M28 PLASMA GLUTAMATE CARBOXYPEPTIDASE-RELATED"/>
    <property type="match status" value="1"/>
</dbReference>
<evidence type="ECO:0000256" key="2">
    <source>
        <dbReference type="ARBA" id="ARBA00004371"/>
    </source>
</evidence>
<evidence type="ECO:0000256" key="19">
    <source>
        <dbReference type="ARBA" id="ARBA00025833"/>
    </source>
</evidence>
<evidence type="ECO:0000256" key="12">
    <source>
        <dbReference type="ARBA" id="ARBA00022824"/>
    </source>
</evidence>
<sequence>MGLSVKGKGFIRRHLEKLTLEIGQRNVGSDGNREAVDFFYNFMASLGYDMQKDDFDCIEWECSEVLLKAGHQEYQAFASPYSLPCDARAELVHVSTFDELKKIDAWGKILAITNELTKEQIMPKNFVFYNPEEHKQMISLLEEKKPKAIVCITGHGEGVSGGLYPFPVFEDGDFDIPSVYMKNVDGERLIKFIGQKVQLSIEAERISAKSYNPIARKKGEGKGRIILCAHIDTKKNTPGALDNGTGVAILMALAEELREYKGLYDIEVIPFNGEDYYAVPGQMLYINQNNGNFEDVRLVINIDGVGHKDSKSALSFYNLSDHETKEVMSVIGNYKTLIKGEEWYEGDHTMFLQKGVPCIAVTSSNCRDVVMNISHTPKDTIDNVDIVLLENLVTALKEIISNVT</sequence>
<dbReference type="Pfam" id="PF04389">
    <property type="entry name" value="Peptidase_M28"/>
    <property type="match status" value="1"/>
</dbReference>
<accession>A0A1G5HDC2</accession>
<protein>
    <recommendedName>
        <fullName evidence="5">Carboxypeptidase Q</fullName>
    </recommendedName>
    <alternativeName>
        <fullName evidence="20">Plasma glutamate carboxypeptidase</fullName>
    </alternativeName>
</protein>
<dbReference type="GO" id="GO:0046872">
    <property type="term" value="F:metal ion binding"/>
    <property type="evidence" value="ECO:0007669"/>
    <property type="project" value="UniProtKB-KW"/>
</dbReference>
<dbReference type="GO" id="GO:0004180">
    <property type="term" value="F:carboxypeptidase activity"/>
    <property type="evidence" value="ECO:0007669"/>
    <property type="project" value="UniProtKB-KW"/>
</dbReference>
<evidence type="ECO:0000256" key="16">
    <source>
        <dbReference type="ARBA" id="ARBA00023145"/>
    </source>
</evidence>
<evidence type="ECO:0000256" key="13">
    <source>
        <dbReference type="ARBA" id="ARBA00022833"/>
    </source>
</evidence>
<name>A0A1G5HDC2_9FIRM</name>
<evidence type="ECO:0000256" key="20">
    <source>
        <dbReference type="ARBA" id="ARBA00033328"/>
    </source>
</evidence>
<proteinExistence type="predicted"/>
<keyword evidence="23" id="KW-1185">Reference proteome</keyword>
<keyword evidence="12" id="KW-0256">Endoplasmic reticulum</keyword>
<evidence type="ECO:0000256" key="3">
    <source>
        <dbReference type="ARBA" id="ARBA00004555"/>
    </source>
</evidence>
<organism evidence="22 23">
    <name type="scientific">Alkaliphilus peptidifermentans DSM 18978</name>
    <dbReference type="NCBI Taxonomy" id="1120976"/>
    <lineage>
        <taxon>Bacteria</taxon>
        <taxon>Bacillati</taxon>
        <taxon>Bacillota</taxon>
        <taxon>Clostridia</taxon>
        <taxon>Peptostreptococcales</taxon>
        <taxon>Natronincolaceae</taxon>
        <taxon>Alkaliphilus</taxon>
    </lineage>
</organism>
<dbReference type="Proteomes" id="UP000198636">
    <property type="component" value="Unassembled WGS sequence"/>
</dbReference>
<evidence type="ECO:0000256" key="15">
    <source>
        <dbReference type="ARBA" id="ARBA00023049"/>
    </source>
</evidence>
<keyword evidence="13" id="KW-0862">Zinc</keyword>
<keyword evidence="6" id="KW-0964">Secreted</keyword>
<dbReference type="RefSeq" id="WP_091542834.1">
    <property type="nucleotide sequence ID" value="NZ_FMUS01000011.1"/>
</dbReference>
<gene>
    <name evidence="22" type="ORF">SAMN03080606_01942</name>
</gene>
<evidence type="ECO:0000256" key="7">
    <source>
        <dbReference type="ARBA" id="ARBA00022645"/>
    </source>
</evidence>
<comment type="subcellular location">
    <subcellularLocation>
        <location evidence="1">Endoplasmic reticulum</location>
    </subcellularLocation>
    <subcellularLocation>
        <location evidence="3">Golgi apparatus</location>
    </subcellularLocation>
    <subcellularLocation>
        <location evidence="2">Lysosome</location>
    </subcellularLocation>
    <subcellularLocation>
        <location evidence="4">Secreted</location>
    </subcellularLocation>
</comment>
<keyword evidence="10" id="KW-0732">Signal</keyword>
<keyword evidence="9" id="KW-0479">Metal-binding</keyword>
<dbReference type="Gene3D" id="3.50.30.30">
    <property type="match status" value="1"/>
</dbReference>
<keyword evidence="8" id="KW-0645">Protease</keyword>
<evidence type="ECO:0000259" key="21">
    <source>
        <dbReference type="Pfam" id="PF04389"/>
    </source>
</evidence>
<keyword evidence="7" id="KW-0121">Carboxypeptidase</keyword>
<evidence type="ECO:0000256" key="9">
    <source>
        <dbReference type="ARBA" id="ARBA00022723"/>
    </source>
</evidence>
<evidence type="ECO:0000256" key="8">
    <source>
        <dbReference type="ARBA" id="ARBA00022670"/>
    </source>
</evidence>
<keyword evidence="14" id="KW-0333">Golgi apparatus</keyword>
<evidence type="ECO:0000313" key="23">
    <source>
        <dbReference type="Proteomes" id="UP000198636"/>
    </source>
</evidence>
<evidence type="ECO:0000256" key="5">
    <source>
        <dbReference type="ARBA" id="ARBA00014116"/>
    </source>
</evidence>
<keyword evidence="11" id="KW-0378">Hydrolase</keyword>
<feature type="domain" description="Peptidase M28" evidence="21">
    <location>
        <begin position="214"/>
        <end position="392"/>
    </location>
</feature>
<dbReference type="SUPFAM" id="SSF53187">
    <property type="entry name" value="Zn-dependent exopeptidases"/>
    <property type="match status" value="1"/>
</dbReference>
<keyword evidence="16" id="KW-0865">Zymogen</keyword>
<dbReference type="AlphaFoldDB" id="A0A1G5HDC2"/>
<dbReference type="Gene3D" id="3.40.630.10">
    <property type="entry name" value="Zn peptidases"/>
    <property type="match status" value="1"/>
</dbReference>
<evidence type="ECO:0000256" key="11">
    <source>
        <dbReference type="ARBA" id="ARBA00022801"/>
    </source>
</evidence>